<protein>
    <submittedName>
        <fullName evidence="3">Metallophosphatase family protein</fullName>
    </submittedName>
</protein>
<evidence type="ECO:0000256" key="1">
    <source>
        <dbReference type="ARBA" id="ARBA00008950"/>
    </source>
</evidence>
<organism evidence="3 4">
    <name type="scientific">Neglectibacter timonensis</name>
    <dbReference type="NCBI Taxonomy" id="1776382"/>
    <lineage>
        <taxon>Bacteria</taxon>
        <taxon>Bacillati</taxon>
        <taxon>Bacillota</taxon>
        <taxon>Clostridia</taxon>
        <taxon>Eubacteriales</taxon>
        <taxon>Oscillospiraceae</taxon>
        <taxon>Neglectibacter</taxon>
    </lineage>
</organism>
<dbReference type="Gene3D" id="3.60.21.10">
    <property type="match status" value="1"/>
</dbReference>
<dbReference type="Pfam" id="PF12850">
    <property type="entry name" value="Metallophos_2"/>
    <property type="match status" value="1"/>
</dbReference>
<dbReference type="InterPro" id="IPR050126">
    <property type="entry name" value="Ap4A_hydrolase"/>
</dbReference>
<reference evidence="3 4" key="1">
    <citation type="submission" date="2022-06" db="EMBL/GenBank/DDBJ databases">
        <title>Isolation of gut microbiota from human fecal samples.</title>
        <authorList>
            <person name="Pamer E.G."/>
            <person name="Barat B."/>
            <person name="Waligurski E."/>
            <person name="Medina S."/>
            <person name="Paddock L."/>
            <person name="Mostad J."/>
        </authorList>
    </citation>
    <scope>NUCLEOTIDE SEQUENCE [LARGE SCALE GENOMIC DNA]</scope>
    <source>
        <strain evidence="3 4">DFI.9.73</strain>
    </source>
</reference>
<dbReference type="Proteomes" id="UP001524473">
    <property type="component" value="Unassembled WGS sequence"/>
</dbReference>
<evidence type="ECO:0000259" key="2">
    <source>
        <dbReference type="Pfam" id="PF12850"/>
    </source>
</evidence>
<comment type="similarity">
    <text evidence="1">Belongs to the metallophosphoesterase superfamily. YfcE family.</text>
</comment>
<evidence type="ECO:0000313" key="4">
    <source>
        <dbReference type="Proteomes" id="UP001524473"/>
    </source>
</evidence>
<dbReference type="RefSeq" id="WP_066862111.1">
    <property type="nucleotide sequence ID" value="NZ_CABKVV010000012.1"/>
</dbReference>
<dbReference type="PANTHER" id="PTHR42850">
    <property type="entry name" value="METALLOPHOSPHOESTERASE"/>
    <property type="match status" value="1"/>
</dbReference>
<feature type="domain" description="Calcineurin-like phosphoesterase" evidence="2">
    <location>
        <begin position="1"/>
        <end position="199"/>
    </location>
</feature>
<dbReference type="PANTHER" id="PTHR42850:SF2">
    <property type="entry name" value="BLL5683 PROTEIN"/>
    <property type="match status" value="1"/>
</dbReference>
<accession>A0ABT1RWC0</accession>
<name>A0ABT1RWC0_9FIRM</name>
<sequence>MQVAVLSDIHSNYRALEAVLAECEKRQIKDYLFLGDYVTDCAYPRKTMELLRETERRWNCKFIRGNREEYLLRHRVSGENGWQKGSANGALLYTYQQLLEEDFVWMGTLDFRGTQFYEGGSQLSLCHGSPWETRGRLMQDKNLAVRVLESLSQDVLLCGHTHCRGVFSYRGKKLVNPGSVGMSPDVPGRASFALLTWDNESWQEEFCEAAYDVQAAVRELKESGLIDMAPVWTAMTCHVLLTGEVLFPRVLARVQELAALKGSSSEDLEQLWEQAAAEAGMPSYF</sequence>
<keyword evidence="4" id="KW-1185">Reference proteome</keyword>
<dbReference type="CDD" id="cd00838">
    <property type="entry name" value="MPP_superfamily"/>
    <property type="match status" value="1"/>
</dbReference>
<gene>
    <name evidence="3" type="ORF">NE695_03455</name>
</gene>
<dbReference type="InterPro" id="IPR020935">
    <property type="entry name" value="PdiEstase_YfcE_CS"/>
</dbReference>
<dbReference type="PROSITE" id="PS01269">
    <property type="entry name" value="UPF0025"/>
    <property type="match status" value="1"/>
</dbReference>
<dbReference type="InterPro" id="IPR024654">
    <property type="entry name" value="Calcineurin-like_PHP_lpxH"/>
</dbReference>
<evidence type="ECO:0000313" key="3">
    <source>
        <dbReference type="EMBL" id="MCQ4838971.1"/>
    </source>
</evidence>
<comment type="caution">
    <text evidence="3">The sequence shown here is derived from an EMBL/GenBank/DDBJ whole genome shotgun (WGS) entry which is preliminary data.</text>
</comment>
<dbReference type="InterPro" id="IPR029052">
    <property type="entry name" value="Metallo-depent_PP-like"/>
</dbReference>
<proteinExistence type="inferred from homology"/>
<dbReference type="GeneID" id="90531768"/>
<dbReference type="EMBL" id="JANFZH010000005">
    <property type="protein sequence ID" value="MCQ4838971.1"/>
    <property type="molecule type" value="Genomic_DNA"/>
</dbReference>
<dbReference type="SUPFAM" id="SSF56300">
    <property type="entry name" value="Metallo-dependent phosphatases"/>
    <property type="match status" value="1"/>
</dbReference>